<evidence type="ECO:0000313" key="2">
    <source>
        <dbReference type="EMBL" id="SOY32571.1"/>
    </source>
</evidence>
<sequence>MSKVFGYPVFDGTGEMILTTYDNDYKEMRMDIRVYRLKQGETRNFDREGEETAVLLLSGKITYEWEGNRETVSRKDVFTEGPWCLHVCGGKKVKVTAEEAAEILVQCTQNERLFASRLHAPEDAPWGYSSVGKFGNVAKRRVNTIFDHDICPESNMVLGEVLNDRGNWSGYLPHRHPQPETYLFKFDRPEGFGASFVGDQVFKSVNNSFSAIPGGELHPQAVAPGFQMYTCWMIRHLEGNPWLQTDRCEDERYVWMHDAEF</sequence>
<dbReference type="PANTHER" id="PTHR39193">
    <property type="entry name" value="5-DEOXY-GLUCURONATE ISOMERASE"/>
    <property type="match status" value="1"/>
</dbReference>
<dbReference type="PANTHER" id="PTHR39193:SF1">
    <property type="entry name" value="5-DEOXY-GLUCURONATE ISOMERASE"/>
    <property type="match status" value="1"/>
</dbReference>
<dbReference type="PIRSF" id="PIRSF036628">
    <property type="entry name" value="IolB"/>
    <property type="match status" value="1"/>
</dbReference>
<dbReference type="GO" id="GO:0008880">
    <property type="term" value="F:glucuronate isomerase activity"/>
    <property type="evidence" value="ECO:0007669"/>
    <property type="project" value="InterPro"/>
</dbReference>
<dbReference type="InterPro" id="IPR014710">
    <property type="entry name" value="RmlC-like_jellyroll"/>
</dbReference>
<evidence type="ECO:0000313" key="3">
    <source>
        <dbReference type="Proteomes" id="UP000236311"/>
    </source>
</evidence>
<keyword evidence="3" id="KW-1185">Reference proteome</keyword>
<dbReference type="InterPro" id="IPR011051">
    <property type="entry name" value="RmlC_Cupin_sf"/>
</dbReference>
<dbReference type="InterPro" id="IPR021120">
    <property type="entry name" value="KduI/IolB_isomerase"/>
</dbReference>
<keyword evidence="1 2" id="KW-0413">Isomerase</keyword>
<dbReference type="Proteomes" id="UP000236311">
    <property type="component" value="Unassembled WGS sequence"/>
</dbReference>
<organism evidence="2 3">
    <name type="scientific">Acetatifactor muris</name>
    <dbReference type="NCBI Taxonomy" id="879566"/>
    <lineage>
        <taxon>Bacteria</taxon>
        <taxon>Bacillati</taxon>
        <taxon>Bacillota</taxon>
        <taxon>Clostridia</taxon>
        <taxon>Lachnospirales</taxon>
        <taxon>Lachnospiraceae</taxon>
        <taxon>Acetatifactor</taxon>
    </lineage>
</organism>
<reference evidence="2 3" key="1">
    <citation type="submission" date="2018-01" db="EMBL/GenBank/DDBJ databases">
        <authorList>
            <person name="Gaut B.S."/>
            <person name="Morton B.R."/>
            <person name="Clegg M.T."/>
            <person name="Duvall M.R."/>
        </authorList>
    </citation>
    <scope>NUCLEOTIDE SEQUENCE [LARGE SCALE GENOMIC DNA]</scope>
    <source>
        <strain evidence="2">GP69</strain>
    </source>
</reference>
<protein>
    <submittedName>
        <fullName evidence="2">5-deoxy-glucuronate isomerase</fullName>
        <ecNumber evidence="2">5.3.1.-</ecNumber>
    </submittedName>
</protein>
<accession>A0A2K4ZQ04</accession>
<evidence type="ECO:0000256" key="1">
    <source>
        <dbReference type="ARBA" id="ARBA00023235"/>
    </source>
</evidence>
<gene>
    <name evidence="2" type="primary">iolB</name>
    <name evidence="2" type="ORF">AMURIS_05336</name>
</gene>
<dbReference type="SUPFAM" id="SSF51182">
    <property type="entry name" value="RmlC-like cupins"/>
    <property type="match status" value="1"/>
</dbReference>
<name>A0A2K4ZQ04_9FIRM</name>
<dbReference type="EC" id="5.3.1.-" evidence="2"/>
<dbReference type="InterPro" id="IPR024203">
    <property type="entry name" value="Deoxy-glucuronate_isom_IolB"/>
</dbReference>
<dbReference type="GO" id="GO:0019310">
    <property type="term" value="P:inositol catabolic process"/>
    <property type="evidence" value="ECO:0007669"/>
    <property type="project" value="InterPro"/>
</dbReference>
<dbReference type="RefSeq" id="WP_103242503.1">
    <property type="nucleotide sequence ID" value="NZ_JANJZD010000061.1"/>
</dbReference>
<dbReference type="AlphaFoldDB" id="A0A2K4ZQ04"/>
<dbReference type="OrthoDB" id="9799936at2"/>
<dbReference type="Pfam" id="PF04962">
    <property type="entry name" value="KduI"/>
    <property type="match status" value="1"/>
</dbReference>
<proteinExistence type="predicted"/>
<dbReference type="Gene3D" id="2.60.120.10">
    <property type="entry name" value="Jelly Rolls"/>
    <property type="match status" value="2"/>
</dbReference>
<dbReference type="EMBL" id="OFSM01000056">
    <property type="protein sequence ID" value="SOY32571.1"/>
    <property type="molecule type" value="Genomic_DNA"/>
</dbReference>